<name>A0A3E0WP99_9GAMM</name>
<dbReference type="FunFam" id="3.40.50.300:FF:000014">
    <property type="entry name" value="DNA polymerase III subunit gamma/tau"/>
    <property type="match status" value="1"/>
</dbReference>
<evidence type="ECO:0000256" key="5">
    <source>
        <dbReference type="ARBA" id="ARBA00022723"/>
    </source>
</evidence>
<dbReference type="GO" id="GO:0005524">
    <property type="term" value="F:ATP binding"/>
    <property type="evidence" value="ECO:0007669"/>
    <property type="project" value="UniProtKB-KW"/>
</dbReference>
<dbReference type="PANTHER" id="PTHR11669">
    <property type="entry name" value="REPLICATION FACTOR C / DNA POLYMERASE III GAMMA-TAU SUBUNIT"/>
    <property type="match status" value="1"/>
</dbReference>
<dbReference type="InterPro" id="IPR003593">
    <property type="entry name" value="AAA+_ATPase"/>
</dbReference>
<dbReference type="GO" id="GO:0006261">
    <property type="term" value="P:DNA-templated DNA replication"/>
    <property type="evidence" value="ECO:0007669"/>
    <property type="project" value="TreeGrafter"/>
</dbReference>
<evidence type="ECO:0000259" key="13">
    <source>
        <dbReference type="SMART" id="SM00382"/>
    </source>
</evidence>
<keyword evidence="6 11" id="KW-0547">Nucleotide-binding</keyword>
<dbReference type="NCBIfam" id="NF005942">
    <property type="entry name" value="PRK07994.1"/>
    <property type="match status" value="1"/>
</dbReference>
<dbReference type="PRINTS" id="PR00300">
    <property type="entry name" value="CLPPROTEASEA"/>
</dbReference>
<dbReference type="InterPro" id="IPR038249">
    <property type="entry name" value="PolIII_tau_V_sf"/>
</dbReference>
<protein>
    <recommendedName>
        <fullName evidence="11">DNA polymerase III subunit gamma/tau</fullName>
        <ecNumber evidence="11">2.7.7.7</ecNumber>
    </recommendedName>
</protein>
<comment type="function">
    <text evidence="11">DNA polymerase III is a complex, multichain enzyme responsible for most of the replicative synthesis in bacteria. This DNA polymerase also exhibits 3' to 5' exonuclease activity.</text>
</comment>
<evidence type="ECO:0000313" key="15">
    <source>
        <dbReference type="Proteomes" id="UP000256763"/>
    </source>
</evidence>
<accession>A0A3E0WP99</accession>
<evidence type="ECO:0000313" key="14">
    <source>
        <dbReference type="EMBL" id="RFA34810.1"/>
    </source>
</evidence>
<dbReference type="PANTHER" id="PTHR11669:SF0">
    <property type="entry name" value="PROTEIN STICHEL-LIKE 2"/>
    <property type="match status" value="1"/>
</dbReference>
<dbReference type="RefSeq" id="WP_116348066.1">
    <property type="nucleotide sequence ID" value="NZ_NFZW01000014.1"/>
</dbReference>
<comment type="similarity">
    <text evidence="1 11">Belongs to the DnaX/STICHEL family.</text>
</comment>
<dbReference type="EC" id="2.7.7.7" evidence="11"/>
<dbReference type="NCBIfam" id="NF004046">
    <property type="entry name" value="PRK05563.1"/>
    <property type="match status" value="1"/>
</dbReference>
<evidence type="ECO:0000256" key="3">
    <source>
        <dbReference type="ARBA" id="ARBA00022695"/>
    </source>
</evidence>
<dbReference type="Pfam" id="PF22608">
    <property type="entry name" value="DNAX_ATPase_lid"/>
    <property type="match status" value="1"/>
</dbReference>
<dbReference type="Pfam" id="PF12169">
    <property type="entry name" value="DNA_pol3_gamma3"/>
    <property type="match status" value="1"/>
</dbReference>
<keyword evidence="5" id="KW-0479">Metal-binding</keyword>
<dbReference type="GO" id="GO:0003677">
    <property type="term" value="F:DNA binding"/>
    <property type="evidence" value="ECO:0007669"/>
    <property type="project" value="InterPro"/>
</dbReference>
<dbReference type="Gene3D" id="1.10.8.60">
    <property type="match status" value="1"/>
</dbReference>
<dbReference type="FunFam" id="1.20.272.10:FF:000003">
    <property type="entry name" value="DNA polymerase III subunit gamma/tau"/>
    <property type="match status" value="1"/>
</dbReference>
<keyword evidence="4 11" id="KW-0235">DNA replication</keyword>
<dbReference type="InterPro" id="IPR050238">
    <property type="entry name" value="DNA_Rep/Repair_Clamp_Loader"/>
</dbReference>
<dbReference type="NCBIfam" id="TIGR02397">
    <property type="entry name" value="dnaX_nterm"/>
    <property type="match status" value="1"/>
</dbReference>
<comment type="caution">
    <text evidence="14">The sequence shown here is derived from an EMBL/GenBank/DDBJ whole genome shotgun (WGS) entry which is preliminary data.</text>
</comment>
<dbReference type="EMBL" id="NFZW01000014">
    <property type="protein sequence ID" value="RFA34810.1"/>
    <property type="molecule type" value="Genomic_DNA"/>
</dbReference>
<dbReference type="FunFam" id="1.10.8.60:FF:000013">
    <property type="entry name" value="DNA polymerase III subunit gamma/tau"/>
    <property type="match status" value="1"/>
</dbReference>
<dbReference type="GO" id="GO:0003887">
    <property type="term" value="F:DNA-directed DNA polymerase activity"/>
    <property type="evidence" value="ECO:0007669"/>
    <property type="project" value="UniProtKB-KW"/>
</dbReference>
<dbReference type="InterPro" id="IPR027417">
    <property type="entry name" value="P-loop_NTPase"/>
</dbReference>
<feature type="domain" description="AAA+ ATPase" evidence="13">
    <location>
        <begin position="37"/>
        <end position="178"/>
    </location>
</feature>
<dbReference type="SUPFAM" id="SSF48019">
    <property type="entry name" value="post-AAA+ oligomerization domain-like"/>
    <property type="match status" value="1"/>
</dbReference>
<organism evidence="14 15">
    <name type="scientific">Alkalilimnicola ehrlichii</name>
    <dbReference type="NCBI Taxonomy" id="351052"/>
    <lineage>
        <taxon>Bacteria</taxon>
        <taxon>Pseudomonadati</taxon>
        <taxon>Pseudomonadota</taxon>
        <taxon>Gammaproteobacteria</taxon>
        <taxon>Chromatiales</taxon>
        <taxon>Ectothiorhodospiraceae</taxon>
        <taxon>Alkalilimnicola</taxon>
    </lineage>
</organism>
<gene>
    <name evidence="11" type="primary">dnaX</name>
    <name evidence="14" type="ORF">CAL65_13975</name>
</gene>
<keyword evidence="7" id="KW-0862">Zinc</keyword>
<dbReference type="InterPro" id="IPR021029">
    <property type="entry name" value="DNA_pol_III_tau_dom-5"/>
</dbReference>
<dbReference type="InterPro" id="IPR001270">
    <property type="entry name" value="ClpA/B"/>
</dbReference>
<dbReference type="Pfam" id="PF12170">
    <property type="entry name" value="DNA_pol3_tau_5"/>
    <property type="match status" value="1"/>
</dbReference>
<keyword evidence="15" id="KW-1185">Reference proteome</keyword>
<evidence type="ECO:0000256" key="12">
    <source>
        <dbReference type="SAM" id="MobiDB-lite"/>
    </source>
</evidence>
<dbReference type="AlphaFoldDB" id="A0A3E0WP99"/>
<dbReference type="InterPro" id="IPR045085">
    <property type="entry name" value="HLD_clamp_pol_III_gamma_tau"/>
</dbReference>
<comment type="subunit">
    <text evidence="11">DNA polymerase III contains a core (composed of alpha, epsilon and theta chains) that associates with a tau subunit. This core dimerizes to form the POLIII' complex. PolIII' associates with the gamma complex (composed of gamma, delta, delta', psi and chi chains) and with the beta chain to form the complete DNA polymerase III complex.</text>
</comment>
<dbReference type="SMART" id="SM00382">
    <property type="entry name" value="AAA"/>
    <property type="match status" value="1"/>
</dbReference>
<evidence type="ECO:0000256" key="9">
    <source>
        <dbReference type="ARBA" id="ARBA00022932"/>
    </source>
</evidence>
<dbReference type="InterPro" id="IPR012763">
    <property type="entry name" value="DNA_pol_III_sug/sutau_N"/>
</dbReference>
<evidence type="ECO:0000256" key="10">
    <source>
        <dbReference type="ARBA" id="ARBA00049244"/>
    </source>
</evidence>
<evidence type="ECO:0000256" key="6">
    <source>
        <dbReference type="ARBA" id="ARBA00022741"/>
    </source>
</evidence>
<feature type="region of interest" description="Disordered" evidence="12">
    <location>
        <begin position="364"/>
        <end position="423"/>
    </location>
</feature>
<keyword evidence="2 11" id="KW-0808">Transferase</keyword>
<keyword evidence="3 11" id="KW-0548">Nucleotidyltransferase</keyword>
<dbReference type="Gene3D" id="3.30.300.150">
    <property type="entry name" value="DNA polymerase III, tau subunit, domain V"/>
    <property type="match status" value="1"/>
</dbReference>
<dbReference type="Gene3D" id="3.40.50.300">
    <property type="entry name" value="P-loop containing nucleotide triphosphate hydrolases"/>
    <property type="match status" value="1"/>
</dbReference>
<evidence type="ECO:0000256" key="7">
    <source>
        <dbReference type="ARBA" id="ARBA00022833"/>
    </source>
</evidence>
<reference evidence="15" key="1">
    <citation type="submission" date="2017-05" db="EMBL/GenBank/DDBJ databases">
        <authorList>
            <person name="Sharma S."/>
            <person name="Sidhu C."/>
            <person name="Pinnaka A.K."/>
        </authorList>
    </citation>
    <scope>NUCLEOTIDE SEQUENCE [LARGE SCALE GENOMIC DNA]</scope>
    <source>
        <strain evidence="15">AK93</strain>
    </source>
</reference>
<evidence type="ECO:0000256" key="11">
    <source>
        <dbReference type="RuleBase" id="RU364063"/>
    </source>
</evidence>
<evidence type="ECO:0000256" key="1">
    <source>
        <dbReference type="ARBA" id="ARBA00006360"/>
    </source>
</evidence>
<dbReference type="GO" id="GO:0046872">
    <property type="term" value="F:metal ion binding"/>
    <property type="evidence" value="ECO:0007669"/>
    <property type="project" value="UniProtKB-KW"/>
</dbReference>
<keyword evidence="9 11" id="KW-0239">DNA-directed DNA polymerase</keyword>
<proteinExistence type="inferred from homology"/>
<dbReference type="InterPro" id="IPR022754">
    <property type="entry name" value="DNA_pol_III_gamma-3"/>
</dbReference>
<sequence length="555" mass="60421">MSYQVLARKWRPRSFAEMAGQEHVLRALVNGLDSGRLHHAYLFTGTRGVGKTTLARILAKCLNCEEGISSQPCGQCSACREISEGRFVDLIEVDAASRTKVEDTRDLLDNVQYAPTRGRYKVYLIDEIHMLSGHSFNALLKTLEEPPPHVKFLLATTDPQKIPVTILSRCLQFNLKRLPAVLIAEHLQHVLDQEGLSYEQPALATVAQAADGSMRDALSLLDQAIAFGSGEVREQETRSMLGSIGRDFLFDLLDCLAAEDGEAMLKVVGEMGAQAPDYSEALAELLTLLHTLALAQTIPSSVTEDVPQRERLLALAERLAPEDVQLFYQIALIGRRDLPLAPDPRIGFEMVLLRMLAFRPQSAAPSAPRVKASPQAQAPEPSRSPEKQAKAPMPAATPPPADAQQPVSAREAPAPVSQPVAQPAAAASADGAAWFDTIDTLALKGPARALAMQCEWVGYSGGKLRLRLDPNHQHLRNPALEQRLAKALGEHYGEDLQLEIEMRAPEGAIPAQLAEERAANRRQAAVETINQDPNVAAMRDTFGAEVINGSIEPID</sequence>
<evidence type="ECO:0000256" key="4">
    <source>
        <dbReference type="ARBA" id="ARBA00022705"/>
    </source>
</evidence>
<dbReference type="Pfam" id="PF13177">
    <property type="entry name" value="DNA_pol3_delta2"/>
    <property type="match status" value="1"/>
</dbReference>
<evidence type="ECO:0000256" key="8">
    <source>
        <dbReference type="ARBA" id="ARBA00022840"/>
    </source>
</evidence>
<dbReference type="CDD" id="cd00009">
    <property type="entry name" value="AAA"/>
    <property type="match status" value="1"/>
</dbReference>
<comment type="catalytic activity">
    <reaction evidence="10 11">
        <text>DNA(n) + a 2'-deoxyribonucleoside 5'-triphosphate = DNA(n+1) + diphosphate</text>
        <dbReference type="Rhea" id="RHEA:22508"/>
        <dbReference type="Rhea" id="RHEA-COMP:17339"/>
        <dbReference type="Rhea" id="RHEA-COMP:17340"/>
        <dbReference type="ChEBI" id="CHEBI:33019"/>
        <dbReference type="ChEBI" id="CHEBI:61560"/>
        <dbReference type="ChEBI" id="CHEBI:173112"/>
        <dbReference type="EC" id="2.7.7.7"/>
    </reaction>
</comment>
<dbReference type="InterPro" id="IPR008921">
    <property type="entry name" value="DNA_pol3_clamp-load_cplx_C"/>
</dbReference>
<dbReference type="GO" id="GO:0009360">
    <property type="term" value="C:DNA polymerase III complex"/>
    <property type="evidence" value="ECO:0007669"/>
    <property type="project" value="InterPro"/>
</dbReference>
<dbReference type="CDD" id="cd18137">
    <property type="entry name" value="HLD_clamp_pol_III_gamma_tau"/>
    <property type="match status" value="1"/>
</dbReference>
<keyword evidence="8 11" id="KW-0067">ATP-binding</keyword>
<evidence type="ECO:0000256" key="2">
    <source>
        <dbReference type="ARBA" id="ARBA00022679"/>
    </source>
</evidence>
<dbReference type="Gene3D" id="1.20.272.10">
    <property type="match status" value="1"/>
</dbReference>
<dbReference type="Proteomes" id="UP000256763">
    <property type="component" value="Unassembled WGS sequence"/>
</dbReference>
<feature type="compositionally biased region" description="Low complexity" evidence="12">
    <location>
        <begin position="402"/>
        <end position="423"/>
    </location>
</feature>
<dbReference type="SUPFAM" id="SSF52540">
    <property type="entry name" value="P-loop containing nucleoside triphosphate hydrolases"/>
    <property type="match status" value="1"/>
</dbReference>